<dbReference type="SUPFAM" id="SSF53448">
    <property type="entry name" value="Nucleotide-diphospho-sugar transferases"/>
    <property type="match status" value="1"/>
</dbReference>
<dbReference type="PANTHER" id="PTHR43685">
    <property type="entry name" value="GLYCOSYLTRANSFERASE"/>
    <property type="match status" value="1"/>
</dbReference>
<dbReference type="InterPro" id="IPR029044">
    <property type="entry name" value="Nucleotide-diphossugar_trans"/>
</dbReference>
<keyword evidence="3" id="KW-1185">Reference proteome</keyword>
<feature type="domain" description="Glycosyltransferase 2-like" evidence="1">
    <location>
        <begin position="8"/>
        <end position="141"/>
    </location>
</feature>
<evidence type="ECO:0000313" key="2">
    <source>
        <dbReference type="EMBL" id="NJR79374.1"/>
    </source>
</evidence>
<sequence length="320" mass="35867">MSRSTVTVSIPAYNAREVLERAVGSVLSQTYPCHEIIIVDDGSSDGTQDLIADLAARHSIVKPVIRERNGGVSAARNLGFAHATGDWLAILDADDAWKPERIATLIEAAERVGADYVMDNMVLYDSIAKREHRRMIAPSWSVLPLTMERYFRNCRLGGPQYAILKPIVRRSFVERTGLRYDEECGNGQDLIYHGEALALGASAIVLAEPLYIYTTRVGGFSKRANSSSRTKMNFQGIADRIDALRLRHGSAIRGAADRQARLCRRSFMVGDRLNRYRDLRRGGKRVLGWAKLLSDPSGVLLTARMRYRRWMVQRPPYTLG</sequence>
<proteinExistence type="predicted"/>
<dbReference type="PANTHER" id="PTHR43685:SF2">
    <property type="entry name" value="GLYCOSYLTRANSFERASE 2-LIKE DOMAIN-CONTAINING PROTEIN"/>
    <property type="match status" value="1"/>
</dbReference>
<dbReference type="EMBL" id="JAAVJH010000006">
    <property type="protein sequence ID" value="NJR79374.1"/>
    <property type="molecule type" value="Genomic_DNA"/>
</dbReference>
<organism evidence="2 3">
    <name type="scientific">Sphingomonas corticis</name>
    <dbReference type="NCBI Taxonomy" id="2722791"/>
    <lineage>
        <taxon>Bacteria</taxon>
        <taxon>Pseudomonadati</taxon>
        <taxon>Pseudomonadota</taxon>
        <taxon>Alphaproteobacteria</taxon>
        <taxon>Sphingomonadales</taxon>
        <taxon>Sphingomonadaceae</taxon>
        <taxon>Sphingomonas</taxon>
    </lineage>
</organism>
<reference evidence="2 3" key="1">
    <citation type="submission" date="2020-03" db="EMBL/GenBank/DDBJ databases">
        <authorList>
            <person name="Wang L."/>
            <person name="He N."/>
            <person name="Li Y."/>
            <person name="Fang Y."/>
            <person name="Zhang F."/>
        </authorList>
    </citation>
    <scope>NUCLEOTIDE SEQUENCE [LARGE SCALE GENOMIC DNA]</scope>
    <source>
        <strain evidence="2 3">36D10-4-7</strain>
    </source>
</reference>
<dbReference type="InterPro" id="IPR001173">
    <property type="entry name" value="Glyco_trans_2-like"/>
</dbReference>
<comment type="caution">
    <text evidence="2">The sequence shown here is derived from an EMBL/GenBank/DDBJ whole genome shotgun (WGS) entry which is preliminary data.</text>
</comment>
<gene>
    <name evidence="2" type="ORF">HBH26_12355</name>
</gene>
<dbReference type="Gene3D" id="3.90.550.10">
    <property type="entry name" value="Spore Coat Polysaccharide Biosynthesis Protein SpsA, Chain A"/>
    <property type="match status" value="1"/>
</dbReference>
<dbReference type="Pfam" id="PF00535">
    <property type="entry name" value="Glycos_transf_2"/>
    <property type="match status" value="1"/>
</dbReference>
<name>A0ABX1CPH2_9SPHN</name>
<accession>A0ABX1CPH2</accession>
<protein>
    <submittedName>
        <fullName evidence="2">Glycosyltransferase family 2 protein</fullName>
    </submittedName>
</protein>
<dbReference type="InterPro" id="IPR050834">
    <property type="entry name" value="Glycosyltransf_2"/>
</dbReference>
<dbReference type="Proteomes" id="UP000732399">
    <property type="component" value="Unassembled WGS sequence"/>
</dbReference>
<evidence type="ECO:0000259" key="1">
    <source>
        <dbReference type="Pfam" id="PF00535"/>
    </source>
</evidence>
<evidence type="ECO:0000313" key="3">
    <source>
        <dbReference type="Proteomes" id="UP000732399"/>
    </source>
</evidence>
<dbReference type="RefSeq" id="WP_168134905.1">
    <property type="nucleotide sequence ID" value="NZ_JAAVJH010000006.1"/>
</dbReference>
<dbReference type="CDD" id="cd00761">
    <property type="entry name" value="Glyco_tranf_GTA_type"/>
    <property type="match status" value="1"/>
</dbReference>